<dbReference type="InterPro" id="IPR027094">
    <property type="entry name" value="Mitofusin_fam"/>
</dbReference>
<dbReference type="InterPro" id="IPR027417">
    <property type="entry name" value="P-loop_NTPase"/>
</dbReference>
<dbReference type="Gene3D" id="3.40.50.300">
    <property type="entry name" value="P-loop containing nucleotide triphosphate hydrolases"/>
    <property type="match status" value="1"/>
</dbReference>
<name>A0A0R1TXA7_9LACO</name>
<dbReference type="PATRIC" id="fig|1423740.3.peg.787"/>
<evidence type="ECO:0000256" key="3">
    <source>
        <dbReference type="ARBA" id="ARBA00022801"/>
    </source>
</evidence>
<keyword evidence="4" id="KW-0342">GTP-binding</keyword>
<evidence type="ECO:0000313" key="9">
    <source>
        <dbReference type="Proteomes" id="UP000051048"/>
    </source>
</evidence>
<dbReference type="GO" id="GO:0005525">
    <property type="term" value="F:GTP binding"/>
    <property type="evidence" value="ECO:0007669"/>
    <property type="project" value="UniProtKB-KW"/>
</dbReference>
<feature type="coiled-coil region" evidence="6">
    <location>
        <begin position="703"/>
        <end position="744"/>
    </location>
</feature>
<dbReference type="STRING" id="1423740.FC36_GL000740"/>
<evidence type="ECO:0000256" key="5">
    <source>
        <dbReference type="ARBA" id="ARBA00023136"/>
    </source>
</evidence>
<evidence type="ECO:0000256" key="4">
    <source>
        <dbReference type="ARBA" id="ARBA00023134"/>
    </source>
</evidence>
<dbReference type="RefSeq" id="WP_025020910.1">
    <property type="nucleotide sequence ID" value="NZ_AZFH01000015.1"/>
</dbReference>
<evidence type="ECO:0000256" key="1">
    <source>
        <dbReference type="ARBA" id="ARBA00004370"/>
    </source>
</evidence>
<evidence type="ECO:0000259" key="7">
    <source>
        <dbReference type="Pfam" id="PF00350"/>
    </source>
</evidence>
<organism evidence="8 9">
    <name type="scientific">Ligilactobacillus equi DSM 15833 = JCM 10991</name>
    <dbReference type="NCBI Taxonomy" id="1423740"/>
    <lineage>
        <taxon>Bacteria</taxon>
        <taxon>Bacillati</taxon>
        <taxon>Bacillota</taxon>
        <taxon>Bacilli</taxon>
        <taxon>Lactobacillales</taxon>
        <taxon>Lactobacillaceae</taxon>
        <taxon>Ligilactobacillus</taxon>
    </lineage>
</organism>
<dbReference type="OrthoDB" id="9816479at2"/>
<evidence type="ECO:0000256" key="2">
    <source>
        <dbReference type="ARBA" id="ARBA00022741"/>
    </source>
</evidence>
<dbReference type="PANTHER" id="PTHR10465">
    <property type="entry name" value="TRANSMEMBRANE GTPASE FZO1"/>
    <property type="match status" value="1"/>
</dbReference>
<keyword evidence="2" id="KW-0547">Nucleotide-binding</keyword>
<dbReference type="GO" id="GO:0003924">
    <property type="term" value="F:GTPase activity"/>
    <property type="evidence" value="ECO:0007669"/>
    <property type="project" value="InterPro"/>
</dbReference>
<keyword evidence="6" id="KW-0175">Coiled coil</keyword>
<proteinExistence type="predicted"/>
<keyword evidence="5" id="KW-0472">Membrane</keyword>
<dbReference type="PANTHER" id="PTHR10465:SF0">
    <property type="entry name" value="SARCALUMENIN"/>
    <property type="match status" value="1"/>
</dbReference>
<accession>A0A0R1TXA7</accession>
<reference evidence="8 9" key="1">
    <citation type="journal article" date="2015" name="Genome Announc.">
        <title>Expanding the biotechnology potential of lactobacilli through comparative genomics of 213 strains and associated genera.</title>
        <authorList>
            <person name="Sun Z."/>
            <person name="Harris H.M."/>
            <person name="McCann A."/>
            <person name="Guo C."/>
            <person name="Argimon S."/>
            <person name="Zhang W."/>
            <person name="Yang X."/>
            <person name="Jeffery I.B."/>
            <person name="Cooney J.C."/>
            <person name="Kagawa T.F."/>
            <person name="Liu W."/>
            <person name="Song Y."/>
            <person name="Salvetti E."/>
            <person name="Wrobel A."/>
            <person name="Rasinkangas P."/>
            <person name="Parkhill J."/>
            <person name="Rea M.C."/>
            <person name="O'Sullivan O."/>
            <person name="Ritari J."/>
            <person name="Douillard F.P."/>
            <person name="Paul Ross R."/>
            <person name="Yang R."/>
            <person name="Briner A.E."/>
            <person name="Felis G.E."/>
            <person name="de Vos W.M."/>
            <person name="Barrangou R."/>
            <person name="Klaenhammer T.R."/>
            <person name="Caufield P.W."/>
            <person name="Cui Y."/>
            <person name="Zhang H."/>
            <person name="O'Toole P.W."/>
        </authorList>
    </citation>
    <scope>NUCLEOTIDE SEQUENCE [LARGE SCALE GENOMIC DNA]</scope>
    <source>
        <strain evidence="8 9">DSM 15833</strain>
    </source>
</reference>
<keyword evidence="3" id="KW-0378">Hydrolase</keyword>
<dbReference type="InterPro" id="IPR045063">
    <property type="entry name" value="Dynamin_N"/>
</dbReference>
<comment type="caution">
    <text evidence="8">The sequence shown here is derived from an EMBL/GenBank/DDBJ whole genome shotgun (WGS) entry which is preliminary data.</text>
</comment>
<dbReference type="GO" id="GO:0016020">
    <property type="term" value="C:membrane"/>
    <property type="evidence" value="ECO:0007669"/>
    <property type="project" value="UniProtKB-SubCell"/>
</dbReference>
<sequence length="761" mass="88054">MKRVYIKYNPYILKTEILINDDHLEENSLLREKTGRNTYLQEWIEELPQLLVDETNDNEFYITFYGTESDYEDVIETFRTAKDSGLIYAVSLEKAEVKNKTEFSEKVAKIDEVFEEVQKVAKERNMTDLMSEELINTYNQAKSSNFDISIVATMSAGKSTLINALLGKKLMPSAQEACTAIITRIKDTDNPKGIWKAEVYDKSERLIQSVDNINLETMTRLNNNENVLEINIEGNIPFVNTSENSLVLIDTPGPNNSRNEEHGAVQNKFVSSSSKTLVLYVLEPTFGRTDDDALLRKIAKSMEVGGKKSRDRFIFVVNKMDGRQKEDGPIETTLDRVREYLESVGIKEPNLYPVAALPALTIRQAVNGEDIDEDTEDYNYVAIRKFNRNENLHLEEHSPLLKSEERKFREQIECGTKEEEAIIHTGVPALEVAIRRYVDKYANVAKIRTMVEAFMRNIEDSAVFEEQKRLLINLDNDNGQLRQQISLMKEAIENLKETKEYKEAVDNAVKKVNKVTEKEIKSKTKTINSRIEQRTRSVANRGQIDIYEADELINSMKRFVNRLSKEYHEDLNDILRQNLIDTANNLMESYIEKINSLTTDFNSSLSSDIKIEPLKFMSAKLENINVNNFVEIEEVVVGHHTVSDAHWWNPFSWWSSHEEDDIEEREYVNLNKLTSSLGLVENNFKNIEKRAVNHALQQSKVIAEKYNEEFANIDRAINDKLDELQKYINKIDVNDEEIRKLEKNIAWFNHIKREVEHITEI</sequence>
<dbReference type="Pfam" id="PF00350">
    <property type="entry name" value="Dynamin_N"/>
    <property type="match status" value="1"/>
</dbReference>
<feature type="coiled-coil region" evidence="6">
    <location>
        <begin position="464"/>
        <end position="518"/>
    </location>
</feature>
<dbReference type="Proteomes" id="UP000051048">
    <property type="component" value="Unassembled WGS sequence"/>
</dbReference>
<dbReference type="GO" id="GO:0008053">
    <property type="term" value="P:mitochondrial fusion"/>
    <property type="evidence" value="ECO:0007669"/>
    <property type="project" value="TreeGrafter"/>
</dbReference>
<evidence type="ECO:0000256" key="6">
    <source>
        <dbReference type="SAM" id="Coils"/>
    </source>
</evidence>
<feature type="domain" description="Dynamin N-terminal" evidence="7">
    <location>
        <begin position="148"/>
        <end position="319"/>
    </location>
</feature>
<dbReference type="SUPFAM" id="SSF52540">
    <property type="entry name" value="P-loop containing nucleoside triphosphate hydrolases"/>
    <property type="match status" value="1"/>
</dbReference>
<dbReference type="EMBL" id="AZFH01000015">
    <property type="protein sequence ID" value="KRL83173.1"/>
    <property type="molecule type" value="Genomic_DNA"/>
</dbReference>
<dbReference type="AlphaFoldDB" id="A0A0R1TXA7"/>
<comment type="subcellular location">
    <subcellularLocation>
        <location evidence="1">Membrane</location>
    </subcellularLocation>
</comment>
<gene>
    <name evidence="8" type="ORF">FC36_GL000740</name>
</gene>
<protein>
    <recommendedName>
        <fullName evidence="7">Dynamin N-terminal domain-containing protein</fullName>
    </recommendedName>
</protein>
<evidence type="ECO:0000313" key="8">
    <source>
        <dbReference type="EMBL" id="KRL83173.1"/>
    </source>
</evidence>